<dbReference type="InterPro" id="IPR032675">
    <property type="entry name" value="LRR_dom_sf"/>
</dbReference>
<keyword evidence="3" id="KW-1185">Reference proteome</keyword>
<evidence type="ECO:0000313" key="3">
    <source>
        <dbReference type="Proteomes" id="UP000707451"/>
    </source>
</evidence>
<gene>
    <name evidence="2" type="ORF">KI688_006994</name>
</gene>
<feature type="region of interest" description="Disordered" evidence="1">
    <location>
        <begin position="1"/>
        <end position="20"/>
    </location>
</feature>
<sequence length="609" mass="69420">MFWTQSSTTSSKKTKKKNTDKTHRNALLPCNRILDIKELCDLICSFLPRQDDNGKLIYFSPVLVCRHWHSYFISYHVEEILFIHKSSSKLTSLVKAHGHLIRQFSCGAVDKTMLMTLAEYCPFLEEVKFEFGKEVYWMEYEYLERIFRILSQARFQGDSQDRDQLPQQEHGQGQGYGEKSVEHKQSSGDAVMRREVVSCFGQGEEIGLGVEDEMQEGALPSAAATYMGSGAGTQAGAGAGVDKNIESKPFILRQLELRGTCAEMDTLLHLFKRCPLLEQVSLFQSWSALHSDHWHALSTHSQQTLRAIRLSAYNYNHLEIDELNIPDLFTLFPQLEILHVVETSHQHLNLTTLDSSLSKLEFEQQGRPHPLRTFCVIGNFDDALARLVDVISCPYLKCLETLKVGYLYTSSRYQVWTETPETSHQGALYDFTRSWEAVGRTLVRLDLDGLDFPDKQVTAKFFRKLEGFRSLKALRASVRHFQDVISTISSYGISPLSPSATTSDDTQSSEPANLPVVDYCFPSIQDLLIRNQHCEKIMYGRINDPTFSSEKEMLSLDQMLFLLVATPSLKNLLLQFLCVDDATAAVVRSQFRGVYVDTNHQEYLSWFDE</sequence>
<dbReference type="AlphaFoldDB" id="A0A9P7XKJ9"/>
<dbReference type="EMBL" id="JAHRHY010000022">
    <property type="protein sequence ID" value="KAG9061843.1"/>
    <property type="molecule type" value="Genomic_DNA"/>
</dbReference>
<feature type="compositionally biased region" description="Low complexity" evidence="1">
    <location>
        <begin position="1"/>
        <end position="11"/>
    </location>
</feature>
<protein>
    <submittedName>
        <fullName evidence="2">Uncharacterized protein</fullName>
    </submittedName>
</protein>
<feature type="region of interest" description="Disordered" evidence="1">
    <location>
        <begin position="158"/>
        <end position="184"/>
    </location>
</feature>
<organism evidence="2 3">
    <name type="scientific">Linnemannia hyalina</name>
    <dbReference type="NCBI Taxonomy" id="64524"/>
    <lineage>
        <taxon>Eukaryota</taxon>
        <taxon>Fungi</taxon>
        <taxon>Fungi incertae sedis</taxon>
        <taxon>Mucoromycota</taxon>
        <taxon>Mortierellomycotina</taxon>
        <taxon>Mortierellomycetes</taxon>
        <taxon>Mortierellales</taxon>
        <taxon>Mortierellaceae</taxon>
        <taxon>Linnemannia</taxon>
    </lineage>
</organism>
<accession>A0A9P7XKJ9</accession>
<comment type="caution">
    <text evidence="2">The sequence shown here is derived from an EMBL/GenBank/DDBJ whole genome shotgun (WGS) entry which is preliminary data.</text>
</comment>
<dbReference type="OrthoDB" id="2359366at2759"/>
<dbReference type="Proteomes" id="UP000707451">
    <property type="component" value="Unassembled WGS sequence"/>
</dbReference>
<name>A0A9P7XKJ9_9FUNG</name>
<evidence type="ECO:0000313" key="2">
    <source>
        <dbReference type="EMBL" id="KAG9061843.1"/>
    </source>
</evidence>
<dbReference type="Gene3D" id="3.80.10.10">
    <property type="entry name" value="Ribonuclease Inhibitor"/>
    <property type="match status" value="1"/>
</dbReference>
<evidence type="ECO:0000256" key="1">
    <source>
        <dbReference type="SAM" id="MobiDB-lite"/>
    </source>
</evidence>
<proteinExistence type="predicted"/>
<dbReference type="SUPFAM" id="SSF52047">
    <property type="entry name" value="RNI-like"/>
    <property type="match status" value="1"/>
</dbReference>
<reference evidence="2" key="1">
    <citation type="submission" date="2021-06" db="EMBL/GenBank/DDBJ databases">
        <title>Genome Sequence of Mortierella hyaline Strain SCG-10, a Cold-Adapted, Nitrate-Reducing Fungus Isolated from Soil in Minnesota, USA.</title>
        <authorList>
            <person name="Aldossari N."/>
        </authorList>
    </citation>
    <scope>NUCLEOTIDE SEQUENCE</scope>
    <source>
        <strain evidence="2">SCG-10</strain>
    </source>
</reference>